<name>M3YSU0_MUSPF</name>
<dbReference type="HOGENOM" id="CLU_1389812_0_0_1"/>
<accession>M3YSU0</accession>
<sequence length="196" mass="22236">MRSRIHQDLKASIIQLRRVRAPGEAPPLALFSETGRAHAQDGGHLGRAPLPRLRESRRLSTPSLRAHTRERRIPRGSGGVEGRFFREPGQAGPPRRQRLPQGEACRLGLPWRRRLRLRLRRPPRPAACGCVSCGRVRAWAPVMAVRKMSIRGAFIRVHSWLRFVSRPGCCDEPINGKWQTFASPLRGFHCCLIKKN</sequence>
<reference evidence="2" key="1">
    <citation type="submission" date="2024-06" db="UniProtKB">
        <authorList>
            <consortium name="Ensembl"/>
        </authorList>
    </citation>
    <scope>IDENTIFICATION</scope>
</reference>
<proteinExistence type="predicted"/>
<organism evidence="2">
    <name type="scientific">Mustela putorius furo</name>
    <name type="common">European domestic ferret</name>
    <name type="synonym">Mustela furo</name>
    <dbReference type="NCBI Taxonomy" id="9669"/>
    <lineage>
        <taxon>Eukaryota</taxon>
        <taxon>Metazoa</taxon>
        <taxon>Chordata</taxon>
        <taxon>Craniata</taxon>
        <taxon>Vertebrata</taxon>
        <taxon>Euteleostomi</taxon>
        <taxon>Mammalia</taxon>
        <taxon>Eutheria</taxon>
        <taxon>Laurasiatheria</taxon>
        <taxon>Carnivora</taxon>
        <taxon>Caniformia</taxon>
        <taxon>Musteloidea</taxon>
        <taxon>Mustelidae</taxon>
        <taxon>Mustelinae</taxon>
        <taxon>Mustela</taxon>
    </lineage>
</organism>
<evidence type="ECO:0000313" key="2">
    <source>
        <dbReference type="Ensembl" id="ENSMPUP00000014400.1"/>
    </source>
</evidence>
<evidence type="ECO:0000256" key="1">
    <source>
        <dbReference type="SAM" id="MobiDB-lite"/>
    </source>
</evidence>
<protein>
    <submittedName>
        <fullName evidence="2">Uncharacterized protein</fullName>
    </submittedName>
</protein>
<dbReference type="InParanoid" id="M3YSU0"/>
<feature type="region of interest" description="Disordered" evidence="1">
    <location>
        <begin position="35"/>
        <end position="99"/>
    </location>
</feature>
<dbReference type="EMBL" id="AEYP01104689">
    <property type="status" value="NOT_ANNOTATED_CDS"/>
    <property type="molecule type" value="Genomic_DNA"/>
</dbReference>
<dbReference type="AlphaFoldDB" id="M3YSU0"/>
<dbReference type="Ensembl" id="ENSMPUT00000014632.1">
    <property type="protein sequence ID" value="ENSMPUP00000014400.1"/>
    <property type="gene ID" value="ENSMPUG00000014510.1"/>
</dbReference>